<organism evidence="1 3">
    <name type="scientific">Archangium gephyra</name>
    <dbReference type="NCBI Taxonomy" id="48"/>
    <lineage>
        <taxon>Bacteria</taxon>
        <taxon>Pseudomonadati</taxon>
        <taxon>Myxococcota</taxon>
        <taxon>Myxococcia</taxon>
        <taxon>Myxococcales</taxon>
        <taxon>Cystobacterineae</taxon>
        <taxon>Archangiaceae</taxon>
        <taxon>Archangium</taxon>
    </lineage>
</organism>
<dbReference type="AlphaFoldDB" id="A0AAC8TA29"/>
<evidence type="ECO:0000313" key="3">
    <source>
        <dbReference type="Proteomes" id="UP000035579"/>
    </source>
</evidence>
<accession>A0AAC8TA29</accession>
<reference evidence="2 4" key="2">
    <citation type="submission" date="2018-08" db="EMBL/GenBank/DDBJ databases">
        <title>Genomic Encyclopedia of Archaeal and Bacterial Type Strains, Phase II (KMG-II): from individual species to whole genera.</title>
        <authorList>
            <person name="Goeker M."/>
        </authorList>
    </citation>
    <scope>NUCLEOTIDE SEQUENCE [LARGE SCALE GENOMIC DNA]</scope>
    <source>
        <strain evidence="2 4">DSM 2261</strain>
    </source>
</reference>
<dbReference type="Proteomes" id="UP000035579">
    <property type="component" value="Chromosome"/>
</dbReference>
<evidence type="ECO:0000313" key="4">
    <source>
        <dbReference type="Proteomes" id="UP000256345"/>
    </source>
</evidence>
<keyword evidence="4" id="KW-1185">Reference proteome</keyword>
<dbReference type="Proteomes" id="UP000256345">
    <property type="component" value="Unassembled WGS sequence"/>
</dbReference>
<dbReference type="EMBL" id="QUMU01000021">
    <property type="protein sequence ID" value="REG20507.1"/>
    <property type="molecule type" value="Genomic_DNA"/>
</dbReference>
<protein>
    <submittedName>
        <fullName evidence="1">Uncharacterized protein</fullName>
    </submittedName>
</protein>
<evidence type="ECO:0000313" key="1">
    <source>
        <dbReference type="EMBL" id="AKI98391.1"/>
    </source>
</evidence>
<proteinExistence type="predicted"/>
<dbReference type="RefSeq" id="WP_047853782.1">
    <property type="nucleotide sequence ID" value="NZ_CP011509.1"/>
</dbReference>
<gene>
    <name evidence="1" type="ORF">AA314_00018</name>
    <name evidence="2" type="ORF">ATI61_12172</name>
</gene>
<reference evidence="1 3" key="1">
    <citation type="submission" date="2015-05" db="EMBL/GenBank/DDBJ databases">
        <title>Genome assembly of Archangium gephyra DSM 2261.</title>
        <authorList>
            <person name="Sharma G."/>
            <person name="Subramanian S."/>
        </authorList>
    </citation>
    <scope>NUCLEOTIDE SEQUENCE [LARGE SCALE GENOMIC DNA]</scope>
    <source>
        <strain evidence="1 3">DSM 2261</strain>
    </source>
</reference>
<dbReference type="EMBL" id="CP011509">
    <property type="protein sequence ID" value="AKI98391.1"/>
    <property type="molecule type" value="Genomic_DNA"/>
</dbReference>
<name>A0AAC8TA29_9BACT</name>
<evidence type="ECO:0000313" key="2">
    <source>
        <dbReference type="EMBL" id="REG20507.1"/>
    </source>
</evidence>
<dbReference type="KEGG" id="age:AA314_00018"/>
<sequence length="148" mass="16890">MSFKRETLEDGSVRLSGGRCSYTYRRLRPGVVFIRIQGDDKGELGEAPRDELREDLSRYAPIELFFEMDESTGANLPVQEAWTAWFSGNRPALKNVSVLTRSKFMHVGAEVVKLFSRTGELIRVYLDPEPFLEALQRAAPDARLEHKK</sequence>